<dbReference type="Proteomes" id="UP000644192">
    <property type="component" value="Unassembled WGS sequence"/>
</dbReference>
<dbReference type="Pfam" id="PF01266">
    <property type="entry name" value="DAO"/>
    <property type="match status" value="1"/>
</dbReference>
<gene>
    <name evidence="3" type="ORF">GNQ48_31280</name>
    <name evidence="4" type="ORF">GUL26_30980</name>
    <name evidence="5" type="ORF">IPC1295_16240</name>
</gene>
<reference evidence="3 7" key="3">
    <citation type="submission" date="2019-11" db="EMBL/GenBank/DDBJ databases">
        <title>Genomes of ocular Pseudomonas aeruginosa isolates.</title>
        <authorList>
            <person name="Khan M."/>
            <person name="Rice S.A."/>
            <person name="Willcox M.D.P."/>
            <person name="Stapleton F."/>
        </authorList>
    </citation>
    <scope>NUCLEOTIDE SEQUENCE [LARGE SCALE GENOMIC DNA]</scope>
    <source>
        <strain evidence="3 7">PA221</strain>
    </source>
</reference>
<reference evidence="4" key="4">
    <citation type="submission" date="2020-01" db="EMBL/GenBank/DDBJ databases">
        <title>Bacteria Cultured from War Wounds Associated with the Conflict in Eastern Ukraine.</title>
        <authorList>
            <person name="Snesrud E."/>
            <person name="Galac M.R."/>
            <person name="Mc Gann P."/>
            <person name="Valentine K."/>
            <person name="Viacheslav K."/>
        </authorList>
    </citation>
    <scope>NUCLEOTIDE SEQUENCE</scope>
    <source>
        <strain evidence="4">VNMU148</strain>
    </source>
</reference>
<proteinExistence type="predicted"/>
<organism evidence="5 6">
    <name type="scientific">Pseudomonas aeruginosa</name>
    <dbReference type="NCBI Taxonomy" id="287"/>
    <lineage>
        <taxon>Bacteria</taxon>
        <taxon>Pseudomonadati</taxon>
        <taxon>Pseudomonadota</taxon>
        <taxon>Gammaproteobacteria</taxon>
        <taxon>Pseudomonadales</taxon>
        <taxon>Pseudomonadaceae</taxon>
        <taxon>Pseudomonas</taxon>
    </lineage>
</organism>
<dbReference type="InterPro" id="IPR006076">
    <property type="entry name" value="FAD-dep_OxRdtase"/>
</dbReference>
<dbReference type="SUPFAM" id="SSF51905">
    <property type="entry name" value="FAD/NAD(P)-binding domain"/>
    <property type="match status" value="1"/>
</dbReference>
<reference evidence="5 6" key="1">
    <citation type="submission" date="2017-08" db="EMBL/GenBank/DDBJ databases">
        <authorList>
            <person name="Feschi L."/>
            <person name="Jeukens J."/>
            <person name="Emond-Rheault J.-G."/>
            <person name="Kukavica-Ibrulj I."/>
            <person name="Boyle B."/>
            <person name="Levesque R.C."/>
        </authorList>
    </citation>
    <scope>NUCLEOTIDE SEQUENCE [LARGE SCALE GENOMIC DNA]</scope>
    <source>
        <strain evidence="5 6">PA-W36</strain>
    </source>
</reference>
<evidence type="ECO:0000256" key="1">
    <source>
        <dbReference type="ARBA" id="ARBA00023002"/>
    </source>
</evidence>
<reference evidence="5 6" key="2">
    <citation type="submission" date="2019-01" db="EMBL/GenBank/DDBJ databases">
        <title>The Pseudomonas aeruginosa pan-genome provides new insights on its population structure, horizontal gene transfer and pathogenicity.</title>
        <authorList>
            <person name="Freschi L."/>
            <person name="Vincent A.T."/>
            <person name="Jeukens J."/>
            <person name="Emond-Rheault J.-G."/>
            <person name="Kukavica-Ibrulj I."/>
            <person name="Dupont M.-J."/>
            <person name="Charette S.J."/>
            <person name="Boyle B."/>
            <person name="Levesque R.C."/>
        </authorList>
    </citation>
    <scope>NUCLEOTIDE SEQUENCE [LARGE SCALE GENOMIC DNA]</scope>
    <source>
        <strain evidence="5 6">PA-W36</strain>
    </source>
</reference>
<sequence>MNAFNGAARNNAEPMRFRSLGGWVEQPDDLQPALKGHEHADVVVVGAGFAGLSTALELRARGANVIVLEQQFAGFGASGRNAGYLLGSMGIECEVFVKRVGLEQARKFVGFYDEAVTYVEERLAALDIDCDYTPSGIIRAAVHPSQEKRLRANMELGHALGSVTRFVDSAEMRARGIPPAFLFGSEQRGGTLNPGKYVNGLRRAAIKAGVKLYERTPVLSYCEGQVITCNTAQGIATAPVMVLATNAYTPQLGVLRNKVAPIRVSAIETQPLSAEQLASLGWQEREGLITPHYTMESHRLTAHDTLLLTVKQLGYAYGSKTPNVPDHAAYAALSRVLRERFPSLQGLAIRHCWSGYISGAYDFLPVVGVTGARQNIFYTAGCSGHGLATQSLMGALFAERIGGGEPPLLAALEHKTPSMLPEPLQWCAIKTAFAAARLLDAWTDKKVRKDKALNG</sequence>
<dbReference type="Proteomes" id="UP000433532">
    <property type="component" value="Unassembled WGS sequence"/>
</dbReference>
<dbReference type="GO" id="GO:0016491">
    <property type="term" value="F:oxidoreductase activity"/>
    <property type="evidence" value="ECO:0007669"/>
    <property type="project" value="UniProtKB-KW"/>
</dbReference>
<dbReference type="eggNOG" id="COG0665">
    <property type="taxonomic scope" value="Bacteria"/>
</dbReference>
<name>A0A069Q7W8_PSEAI</name>
<dbReference type="GO" id="GO:0005737">
    <property type="term" value="C:cytoplasm"/>
    <property type="evidence" value="ECO:0007669"/>
    <property type="project" value="TreeGrafter"/>
</dbReference>
<dbReference type="EMBL" id="WOAD01000060">
    <property type="protein sequence ID" value="MUI39469.1"/>
    <property type="molecule type" value="Genomic_DNA"/>
</dbReference>
<evidence type="ECO:0000313" key="6">
    <source>
        <dbReference type="Proteomes" id="UP000284767"/>
    </source>
</evidence>
<feature type="domain" description="FAD dependent oxidoreductase" evidence="2">
    <location>
        <begin position="41"/>
        <end position="400"/>
    </location>
</feature>
<protein>
    <submittedName>
        <fullName evidence="5">FAD-binding oxidoreductase</fullName>
    </submittedName>
    <submittedName>
        <fullName evidence="3">FAD-dependent oxidoreductase</fullName>
    </submittedName>
</protein>
<evidence type="ECO:0000313" key="4">
    <source>
        <dbReference type="EMBL" id="MZZ16694.1"/>
    </source>
</evidence>
<dbReference type="Gene3D" id="3.30.9.10">
    <property type="entry name" value="D-Amino Acid Oxidase, subunit A, domain 2"/>
    <property type="match status" value="1"/>
</dbReference>
<comment type="caution">
    <text evidence="5">The sequence shown here is derived from an EMBL/GenBank/DDBJ whole genome shotgun (WGS) entry which is preliminary data.</text>
</comment>
<evidence type="ECO:0000313" key="5">
    <source>
        <dbReference type="EMBL" id="RPM14165.1"/>
    </source>
</evidence>
<keyword evidence="1" id="KW-0560">Oxidoreductase</keyword>
<dbReference type="EMBL" id="NSNE01000009">
    <property type="protein sequence ID" value="RPM14165.1"/>
    <property type="molecule type" value="Genomic_DNA"/>
</dbReference>
<evidence type="ECO:0000313" key="7">
    <source>
        <dbReference type="Proteomes" id="UP000433532"/>
    </source>
</evidence>
<dbReference type="RefSeq" id="WP_003122771.1">
    <property type="nucleotide sequence ID" value="NZ_AP031604.1"/>
</dbReference>
<dbReference type="Gene3D" id="3.50.50.60">
    <property type="entry name" value="FAD/NAD(P)-binding domain"/>
    <property type="match status" value="1"/>
</dbReference>
<evidence type="ECO:0000259" key="2">
    <source>
        <dbReference type="Pfam" id="PF01266"/>
    </source>
</evidence>
<dbReference type="PANTHER" id="PTHR13847:SF281">
    <property type="entry name" value="FAD DEPENDENT OXIDOREDUCTASE DOMAIN-CONTAINING PROTEIN"/>
    <property type="match status" value="1"/>
</dbReference>
<dbReference type="EMBL" id="WXZT01000030">
    <property type="protein sequence ID" value="MZZ16694.1"/>
    <property type="molecule type" value="Genomic_DNA"/>
</dbReference>
<evidence type="ECO:0000313" key="3">
    <source>
        <dbReference type="EMBL" id="MUI39469.1"/>
    </source>
</evidence>
<dbReference type="Proteomes" id="UP000284767">
    <property type="component" value="Unassembled WGS sequence"/>
</dbReference>
<accession>A0A069Q7W8</accession>
<dbReference type="InterPro" id="IPR036188">
    <property type="entry name" value="FAD/NAD-bd_sf"/>
</dbReference>
<dbReference type="AlphaFoldDB" id="A0A069Q7W8"/>
<dbReference type="PANTHER" id="PTHR13847">
    <property type="entry name" value="SARCOSINE DEHYDROGENASE-RELATED"/>
    <property type="match status" value="1"/>
</dbReference>